<dbReference type="Gene3D" id="1.25.40.10">
    <property type="entry name" value="Tetratricopeptide repeat domain"/>
    <property type="match status" value="1"/>
</dbReference>
<dbReference type="Proteomes" id="UP000198505">
    <property type="component" value="Unassembled WGS sequence"/>
</dbReference>
<accession>A0A1H9VD79</accession>
<keyword evidence="2" id="KW-1185">Reference proteome</keyword>
<evidence type="ECO:0008006" key="3">
    <source>
        <dbReference type="Google" id="ProtNLM"/>
    </source>
</evidence>
<dbReference type="SUPFAM" id="SSF48452">
    <property type="entry name" value="TPR-like"/>
    <property type="match status" value="1"/>
</dbReference>
<sequence length="147" mass="16357">MINTKIYKAVYELAEKLMKAAAKDDRETFDALYAELRAICIDNENTDKDHPEQWETLADFTEELEDALAGYEKALEKANAIDSNDHQASIGFSMAMLQAEAGKTDAAIASLRQAKTSAQGIEDDELKADIDELLEKLTTGQEPHFDQ</sequence>
<organism evidence="1 2">
    <name type="scientific">Vreelandella subterranea</name>
    <dbReference type="NCBI Taxonomy" id="416874"/>
    <lineage>
        <taxon>Bacteria</taxon>
        <taxon>Pseudomonadati</taxon>
        <taxon>Pseudomonadota</taxon>
        <taxon>Gammaproteobacteria</taxon>
        <taxon>Oceanospirillales</taxon>
        <taxon>Halomonadaceae</taxon>
        <taxon>Vreelandella</taxon>
    </lineage>
</organism>
<reference evidence="2" key="1">
    <citation type="submission" date="2016-10" db="EMBL/GenBank/DDBJ databases">
        <authorList>
            <person name="Varghese N."/>
            <person name="Submissions S."/>
        </authorList>
    </citation>
    <scope>NUCLEOTIDE SEQUENCE [LARGE SCALE GENOMIC DNA]</scope>
    <source>
        <strain evidence="2">CGMCC 1.6495</strain>
    </source>
</reference>
<evidence type="ECO:0000313" key="2">
    <source>
        <dbReference type="Proteomes" id="UP000198505"/>
    </source>
</evidence>
<dbReference type="EMBL" id="FOGS01000009">
    <property type="protein sequence ID" value="SES19404.1"/>
    <property type="molecule type" value="Genomic_DNA"/>
</dbReference>
<name>A0A1H9VD79_9GAMM</name>
<evidence type="ECO:0000313" key="1">
    <source>
        <dbReference type="EMBL" id="SES19404.1"/>
    </source>
</evidence>
<dbReference type="InterPro" id="IPR011990">
    <property type="entry name" value="TPR-like_helical_dom_sf"/>
</dbReference>
<gene>
    <name evidence="1" type="ORF">SAMN04487958_1099</name>
</gene>
<dbReference type="AlphaFoldDB" id="A0A1H9VD79"/>
<protein>
    <recommendedName>
        <fullName evidence="3">Tetratricopeptide repeat-containing protein</fullName>
    </recommendedName>
</protein>
<dbReference type="STRING" id="416874.SAMN04487958_1099"/>
<proteinExistence type="predicted"/>
<dbReference type="RefSeq" id="WP_092828662.1">
    <property type="nucleotide sequence ID" value="NZ_FOGS01000009.1"/>
</dbReference>